<name>A0A6S6XUK7_9PROT</name>
<keyword evidence="2" id="KW-1185">Reference proteome</keyword>
<evidence type="ECO:0000313" key="1">
    <source>
        <dbReference type="EMBL" id="CAB1367813.1"/>
    </source>
</evidence>
<evidence type="ECO:0000313" key="2">
    <source>
        <dbReference type="Proteomes" id="UP000515733"/>
    </source>
</evidence>
<accession>A0A6S6XUK7</accession>
<reference evidence="1 2" key="1">
    <citation type="submission" date="2020-03" db="EMBL/GenBank/DDBJ databases">
        <authorList>
            <consortium name="Genoscope - CEA"/>
            <person name="William W."/>
        </authorList>
    </citation>
    <scope>NUCLEOTIDE SEQUENCE [LARGE SCALE GENOMIC DNA]</scope>
    <source>
        <strain evidence="2">DSM 16959</strain>
    </source>
</reference>
<proteinExistence type="predicted"/>
<protein>
    <submittedName>
        <fullName evidence="1">Uncharacterized protein</fullName>
    </submittedName>
</protein>
<dbReference type="AlphaFoldDB" id="A0A6S6XUK7"/>
<dbReference type="KEGG" id="doe:DENOEST_0648"/>
<gene>
    <name evidence="1" type="ORF">DENOEST_0648</name>
</gene>
<organism evidence="1 2">
    <name type="scientific">Denitratisoma oestradiolicum</name>
    <dbReference type="NCBI Taxonomy" id="311182"/>
    <lineage>
        <taxon>Bacteria</taxon>
        <taxon>Pseudomonadati</taxon>
        <taxon>Pseudomonadota</taxon>
        <taxon>Betaproteobacteria</taxon>
        <taxon>Nitrosomonadales</taxon>
        <taxon>Sterolibacteriaceae</taxon>
        <taxon>Denitratisoma</taxon>
    </lineage>
</organism>
<dbReference type="EMBL" id="LR778301">
    <property type="protein sequence ID" value="CAB1367813.1"/>
    <property type="molecule type" value="Genomic_DNA"/>
</dbReference>
<dbReference type="Proteomes" id="UP000515733">
    <property type="component" value="Chromosome"/>
</dbReference>
<sequence length="66" mass="7692">MTLHAAAHCWLSTRSWACHGCSEYLFLGRYNRGFYGKLAMDAERLNQIANRIADLTQRGNELRRYL</sequence>